<keyword evidence="7" id="KW-1185">Reference proteome</keyword>
<evidence type="ECO:0000256" key="2">
    <source>
        <dbReference type="ARBA" id="ARBA00023125"/>
    </source>
</evidence>
<dbReference type="PANTHER" id="PTHR46796">
    <property type="entry name" value="HTH-TYPE TRANSCRIPTIONAL ACTIVATOR RHAS-RELATED"/>
    <property type="match status" value="1"/>
</dbReference>
<dbReference type="PROSITE" id="PS01124">
    <property type="entry name" value="HTH_ARAC_FAMILY_2"/>
    <property type="match status" value="1"/>
</dbReference>
<dbReference type="InterPro" id="IPR037923">
    <property type="entry name" value="HTH-like"/>
</dbReference>
<evidence type="ECO:0000256" key="1">
    <source>
        <dbReference type="ARBA" id="ARBA00023015"/>
    </source>
</evidence>
<evidence type="ECO:0000256" key="3">
    <source>
        <dbReference type="ARBA" id="ARBA00023159"/>
    </source>
</evidence>
<dbReference type="GO" id="GO:0003700">
    <property type="term" value="F:DNA-binding transcription factor activity"/>
    <property type="evidence" value="ECO:0007669"/>
    <property type="project" value="InterPro"/>
</dbReference>
<dbReference type="InterPro" id="IPR009057">
    <property type="entry name" value="Homeodomain-like_sf"/>
</dbReference>
<protein>
    <recommendedName>
        <fullName evidence="5">HTH araC/xylS-type domain-containing protein</fullName>
    </recommendedName>
</protein>
<dbReference type="Proteomes" id="UP000215896">
    <property type="component" value="Unassembled WGS sequence"/>
</dbReference>
<dbReference type="SMART" id="SM00342">
    <property type="entry name" value="HTH_ARAC"/>
    <property type="match status" value="1"/>
</dbReference>
<gene>
    <name evidence="6" type="ORF">CGZ94_16850</name>
</gene>
<dbReference type="EMBL" id="NMVO01000016">
    <property type="protein sequence ID" value="OYO10665.1"/>
    <property type="molecule type" value="Genomic_DNA"/>
</dbReference>
<accession>A0A255G466</accession>
<dbReference type="OrthoDB" id="186135at2"/>
<feature type="domain" description="HTH araC/xylS-type" evidence="5">
    <location>
        <begin position="222"/>
        <end position="324"/>
    </location>
</feature>
<dbReference type="InterPro" id="IPR050204">
    <property type="entry name" value="AraC_XylS_family_regulators"/>
</dbReference>
<dbReference type="Pfam" id="PF12833">
    <property type="entry name" value="HTH_18"/>
    <property type="match status" value="1"/>
</dbReference>
<dbReference type="InterPro" id="IPR020449">
    <property type="entry name" value="Tscrpt_reg_AraC-type_HTH"/>
</dbReference>
<keyword evidence="1" id="KW-0805">Transcription regulation</keyword>
<dbReference type="Gene3D" id="1.10.10.60">
    <property type="entry name" value="Homeodomain-like"/>
    <property type="match status" value="1"/>
</dbReference>
<keyword evidence="2" id="KW-0238">DNA-binding</keyword>
<dbReference type="RefSeq" id="WP_094358572.1">
    <property type="nucleotide sequence ID" value="NZ_NMVK01000016.1"/>
</dbReference>
<dbReference type="PANTHER" id="PTHR46796:SF12">
    <property type="entry name" value="HTH-TYPE DNA-BINDING TRANSCRIPTIONAL ACTIVATOR EUTR"/>
    <property type="match status" value="1"/>
</dbReference>
<dbReference type="SUPFAM" id="SSF51215">
    <property type="entry name" value="Regulatory protein AraC"/>
    <property type="match status" value="1"/>
</dbReference>
<evidence type="ECO:0000313" key="7">
    <source>
        <dbReference type="Proteomes" id="UP000215896"/>
    </source>
</evidence>
<dbReference type="InterPro" id="IPR018062">
    <property type="entry name" value="HTH_AraC-typ_CS"/>
</dbReference>
<reference evidence="6 7" key="1">
    <citation type="submission" date="2017-07" db="EMBL/GenBank/DDBJ databases">
        <title>Draft whole genome sequences of clinical Proprionibacteriaceae strains.</title>
        <authorList>
            <person name="Bernier A.-M."/>
            <person name="Bernard K."/>
            <person name="Domingo M.-C."/>
        </authorList>
    </citation>
    <scope>NUCLEOTIDE SEQUENCE [LARGE SCALE GENOMIC DNA]</scope>
    <source>
        <strain evidence="6 7">NML 030167</strain>
    </source>
</reference>
<dbReference type="InterPro" id="IPR035418">
    <property type="entry name" value="AraC-bd_2"/>
</dbReference>
<comment type="caution">
    <text evidence="6">The sequence shown here is derived from an EMBL/GenBank/DDBJ whole genome shotgun (WGS) entry which is preliminary data.</text>
</comment>
<dbReference type="SUPFAM" id="SSF46689">
    <property type="entry name" value="Homeodomain-like"/>
    <property type="match status" value="2"/>
</dbReference>
<evidence type="ECO:0000313" key="6">
    <source>
        <dbReference type="EMBL" id="OYO10665.1"/>
    </source>
</evidence>
<organism evidence="6 7">
    <name type="scientific">Enemella evansiae</name>
    <dbReference type="NCBI Taxonomy" id="2016499"/>
    <lineage>
        <taxon>Bacteria</taxon>
        <taxon>Bacillati</taxon>
        <taxon>Actinomycetota</taxon>
        <taxon>Actinomycetes</taxon>
        <taxon>Propionibacteriales</taxon>
        <taxon>Propionibacteriaceae</taxon>
        <taxon>Enemella</taxon>
    </lineage>
</organism>
<dbReference type="Pfam" id="PF14525">
    <property type="entry name" value="AraC_binding_2"/>
    <property type="match status" value="1"/>
</dbReference>
<keyword evidence="4" id="KW-0804">Transcription</keyword>
<dbReference type="GO" id="GO:0043565">
    <property type="term" value="F:sequence-specific DNA binding"/>
    <property type="evidence" value="ECO:0007669"/>
    <property type="project" value="InterPro"/>
</dbReference>
<sequence>MTARLPLQRFTLCASNEFEPFSELLGRVYYPTRIRQPVRGIITPDTAIINAVHRRDFTIGYVRPPHDMQFLPENDRTTFHVNLAWTGSLSAISGDSEVRVRPGVAVVHSPGERHALHRWQHGTGVVGLKFSRELVESELTALLGHPPDEPLRFAPEFQLSNGLGATWFNLARTLLSELDQPGLLEAPGMLQPYVRTLVVALLNAQPHNYSEELREPDGPPRPRILRLAEESIELRFAEPLTVTDLARDAGVSVRRLQETFAQFHGTSPKAFLTDFRLDQARRALLAGQGTVTEVAQDCGFTHLSRFAASYRDRFGELPSETRARVVL</sequence>
<dbReference type="InterPro" id="IPR018060">
    <property type="entry name" value="HTH_AraC"/>
</dbReference>
<keyword evidence="3" id="KW-0010">Activator</keyword>
<name>A0A255G466_9ACTN</name>
<evidence type="ECO:0000256" key="4">
    <source>
        <dbReference type="ARBA" id="ARBA00023163"/>
    </source>
</evidence>
<dbReference type="PROSITE" id="PS00041">
    <property type="entry name" value="HTH_ARAC_FAMILY_1"/>
    <property type="match status" value="1"/>
</dbReference>
<dbReference type="AlphaFoldDB" id="A0A255G466"/>
<evidence type="ECO:0000259" key="5">
    <source>
        <dbReference type="PROSITE" id="PS01124"/>
    </source>
</evidence>
<proteinExistence type="predicted"/>
<dbReference type="PRINTS" id="PR00032">
    <property type="entry name" value="HTHARAC"/>
</dbReference>